<dbReference type="Proteomes" id="UP000199229">
    <property type="component" value="Unassembled WGS sequence"/>
</dbReference>
<proteinExistence type="predicted"/>
<dbReference type="STRING" id="582675.SAMN05192565_111135"/>
<protein>
    <submittedName>
        <fullName evidence="1">Uncharacterized protein</fullName>
    </submittedName>
</protein>
<dbReference type="AlphaFoldDB" id="A0A1I2UUI9"/>
<accession>A0A1I2UUI9</accession>
<evidence type="ECO:0000313" key="2">
    <source>
        <dbReference type="Proteomes" id="UP000199229"/>
    </source>
</evidence>
<keyword evidence="2" id="KW-1185">Reference proteome</keyword>
<evidence type="ECO:0000313" key="1">
    <source>
        <dbReference type="EMBL" id="SFG79889.1"/>
    </source>
</evidence>
<gene>
    <name evidence="1" type="ORF">SAMN05192565_111135</name>
</gene>
<organism evidence="1 2">
    <name type="scientific">Methylobacterium gossipiicola</name>
    <dbReference type="NCBI Taxonomy" id="582675"/>
    <lineage>
        <taxon>Bacteria</taxon>
        <taxon>Pseudomonadati</taxon>
        <taxon>Pseudomonadota</taxon>
        <taxon>Alphaproteobacteria</taxon>
        <taxon>Hyphomicrobiales</taxon>
        <taxon>Methylobacteriaceae</taxon>
        <taxon>Methylobacterium</taxon>
    </lineage>
</organism>
<dbReference type="EMBL" id="FOPM01000011">
    <property type="protein sequence ID" value="SFG79889.1"/>
    <property type="molecule type" value="Genomic_DNA"/>
</dbReference>
<reference evidence="2" key="1">
    <citation type="submission" date="2016-10" db="EMBL/GenBank/DDBJ databases">
        <authorList>
            <person name="Varghese N."/>
            <person name="Submissions S."/>
        </authorList>
    </citation>
    <scope>NUCLEOTIDE SEQUENCE [LARGE SCALE GENOMIC DNA]</scope>
    <source>
        <strain evidence="2">Gh-105</strain>
    </source>
</reference>
<name>A0A1I2UUI9_9HYPH</name>
<dbReference type="RefSeq" id="WP_177232398.1">
    <property type="nucleotide sequence ID" value="NZ_FOPM01000011.1"/>
</dbReference>
<sequence length="175" mass="19785">MTAALSDRQRIELALPAYLLFVLTSAPGIFTPHDSTQMDRAEADISGLCTQLRLVSLEPFADLTPKKRDALVRRLQRIAKVEVAQWKDQSAILVMLKLRIFLDELINRQIVILWEGTPMDWAIRQLTSMSKHGFDEPELVALAHAQAAEMLISFQKEGFYLPVFAGKFSNSQEVD</sequence>